<protein>
    <submittedName>
        <fullName evidence="2">Uncharacterized protein</fullName>
    </submittedName>
</protein>
<dbReference type="Proteomes" id="UP000014242">
    <property type="component" value="Unassembled WGS sequence"/>
</dbReference>
<dbReference type="AlphaFoldDB" id="N6UEA2"/>
<feature type="compositionally biased region" description="Polar residues" evidence="1">
    <location>
        <begin position="159"/>
        <end position="176"/>
    </location>
</feature>
<dbReference type="HOGENOM" id="CLU_022596_0_0_5"/>
<gene>
    <name evidence="2" type="ORF">m07a_08950</name>
</gene>
<organism evidence="2 3">
    <name type="scientific">Bartonella schoenbuchensis m07a</name>
    <dbReference type="NCBI Taxonomy" id="1094496"/>
    <lineage>
        <taxon>Bacteria</taxon>
        <taxon>Pseudomonadati</taxon>
        <taxon>Pseudomonadota</taxon>
        <taxon>Alphaproteobacteria</taxon>
        <taxon>Hyphomicrobiales</taxon>
        <taxon>Bartonellaceae</taxon>
        <taxon>Bartonella</taxon>
    </lineage>
</organism>
<proteinExistence type="predicted"/>
<accession>N6UEA2</accession>
<evidence type="ECO:0000313" key="2">
    <source>
        <dbReference type="EMBL" id="ENN90894.1"/>
    </source>
</evidence>
<evidence type="ECO:0000256" key="1">
    <source>
        <dbReference type="SAM" id="MobiDB-lite"/>
    </source>
</evidence>
<keyword evidence="3" id="KW-1185">Reference proteome</keyword>
<reference evidence="2 3" key="1">
    <citation type="journal article" date="2013" name="PLoS Genet.">
        <title>A gene transfer agent and a dynamic repertoire of secretion systems hold the keys to the explosive radiation of the emerging pathogen Bartonella.</title>
        <authorList>
            <person name="Guy L."/>
            <person name="Nystedt B."/>
            <person name="Toft C."/>
            <person name="Zaremba-Niedzwiedzka K."/>
            <person name="Berglund E.C."/>
            <person name="Granberg F."/>
            <person name="Naslund K."/>
            <person name="Eriksson A.S."/>
            <person name="Andersson S.G."/>
        </authorList>
    </citation>
    <scope>NUCLEOTIDE SEQUENCE [LARGE SCALE GENOMIC DNA]</scope>
    <source>
        <strain evidence="3">m07a</strain>
    </source>
</reference>
<dbReference type="EMBL" id="AGWC01000005">
    <property type="protein sequence ID" value="ENN90894.1"/>
    <property type="molecule type" value="Genomic_DNA"/>
</dbReference>
<name>N6UEA2_9HYPH</name>
<dbReference type="PATRIC" id="fig|1094496.3.peg.920"/>
<dbReference type="eggNOG" id="ENOG50333GI">
    <property type="taxonomic scope" value="Bacteria"/>
</dbReference>
<evidence type="ECO:0000313" key="3">
    <source>
        <dbReference type="Proteomes" id="UP000014242"/>
    </source>
</evidence>
<feature type="region of interest" description="Disordered" evidence="1">
    <location>
        <begin position="155"/>
        <end position="181"/>
    </location>
</feature>
<sequence>MLCILSFRRTTLLGVVMSGLFPVGDANSKQPVIDYENKPMVELRQPMINEKPFDKRLVDKRLLDTNYNNAEVLGHISDFTPEQLREIFSKNKELLEKAKKNKISSPPPFDKRLVDKRLLDTDYDNAEVLGHISDFTPEQLREIFSRNKELLAKARQNVPIANNNETTAQNKTTTQEDSPKTSIKEALGWGSVHGLTLGYDDEIAAGVSAVIGKETYDDGVRKWRDYQKALERDHPYAYYAGNIVGGLAIIVPAAFFGPVAAGGIAAIRAFPSAARAIPFLLNGRSAVTAAKAGGKAVMSPINKAATRTSGAAADYASRAEAKAFHSVLAQGATRAEAKLAGEAAAKKAVAKFNTIRAAKIGGIYGAIAGSGEGEGWGNTIVTTGFGGLFGGAAPFALSAAAPLVTKPASATTSFVKDTFPKWVRGSQPGEVKISNKALREIIRSLDDVGIQDLEKALKWKGPDSMIIDLSDHLAARAFREAKLNLDTHSIMKGNLGARQAESVQRVRERLNETLGEKVNTLDLKQDIINNAKREAEPLYEKAFTAPIAESVMKDLQLLEDSPAFNDARKKAIAGLLNVGDETVIANRENPEMSMRILHRIKGGIDNQIKLALREDNQIHASDLMNVKERLLRVLDTSSPHYTQARKFYHDERTLGSALSQGEKAFGKDVTLDMIKNQLSGLESKELDAFRKGARSQIEHAAANVQSPENNLSNLFNTQSGQEKLRLIYGEDKANQMVKALRPEVERSELFARFPRHEGELFTIHRDAERDIAALITARERGDIGLARQESIELINKFRKAEQKRLITQGELVKFINLLNVLSTGSYTRWLKN</sequence>
<comment type="caution">
    <text evidence="2">The sequence shown here is derived from an EMBL/GenBank/DDBJ whole genome shotgun (WGS) entry which is preliminary data.</text>
</comment>